<proteinExistence type="predicted"/>
<keyword evidence="3" id="KW-1185">Reference proteome</keyword>
<gene>
    <name evidence="2" type="ORF">DM860_002159</name>
</gene>
<organism evidence="2 3">
    <name type="scientific">Cuscuta australis</name>
    <dbReference type="NCBI Taxonomy" id="267555"/>
    <lineage>
        <taxon>Eukaryota</taxon>
        <taxon>Viridiplantae</taxon>
        <taxon>Streptophyta</taxon>
        <taxon>Embryophyta</taxon>
        <taxon>Tracheophyta</taxon>
        <taxon>Spermatophyta</taxon>
        <taxon>Magnoliopsida</taxon>
        <taxon>eudicotyledons</taxon>
        <taxon>Gunneridae</taxon>
        <taxon>Pentapetalae</taxon>
        <taxon>asterids</taxon>
        <taxon>lamiids</taxon>
        <taxon>Solanales</taxon>
        <taxon>Convolvulaceae</taxon>
        <taxon>Cuscuteae</taxon>
        <taxon>Cuscuta</taxon>
        <taxon>Cuscuta subgen. Grammica</taxon>
        <taxon>Cuscuta sect. Cleistogrammica</taxon>
    </lineage>
</organism>
<reference evidence="2 3" key="1">
    <citation type="submission" date="2018-06" db="EMBL/GenBank/DDBJ databases">
        <title>The Genome of Cuscuta australis (Dodder) Provides Insight into the Evolution of Plant Parasitism.</title>
        <authorList>
            <person name="Liu H."/>
        </authorList>
    </citation>
    <scope>NUCLEOTIDE SEQUENCE [LARGE SCALE GENOMIC DNA]</scope>
    <source>
        <strain evidence="3">cv. Yunnan</strain>
        <tissue evidence="2">Vines</tissue>
    </source>
</reference>
<evidence type="ECO:0000313" key="2">
    <source>
        <dbReference type="EMBL" id="RAL49868.1"/>
    </source>
</evidence>
<keyword evidence="1" id="KW-1133">Transmembrane helix</keyword>
<name>A0A328DZE6_9ASTE</name>
<feature type="transmembrane region" description="Helical" evidence="1">
    <location>
        <begin position="20"/>
        <end position="41"/>
    </location>
</feature>
<dbReference type="EMBL" id="NQVE01000076">
    <property type="protein sequence ID" value="RAL49868.1"/>
    <property type="molecule type" value="Genomic_DNA"/>
</dbReference>
<evidence type="ECO:0000313" key="3">
    <source>
        <dbReference type="Proteomes" id="UP000249390"/>
    </source>
</evidence>
<keyword evidence="1" id="KW-0812">Transmembrane</keyword>
<sequence length="108" mass="12985">MCSNQHFLFTIQYALRACFLSHLFLAYLLICPFATVSNFVLGNIVSLKMVNVIPFRATIHTQNLKKNKYYLNFPNIEKQSNFFIYFWMEWYFELSCFLFLELGEKQRN</sequence>
<keyword evidence="1" id="KW-0472">Membrane</keyword>
<accession>A0A328DZE6</accession>
<dbReference type="AlphaFoldDB" id="A0A328DZE6"/>
<dbReference type="Proteomes" id="UP000249390">
    <property type="component" value="Unassembled WGS sequence"/>
</dbReference>
<comment type="caution">
    <text evidence="2">The sequence shown here is derived from an EMBL/GenBank/DDBJ whole genome shotgun (WGS) entry which is preliminary data.</text>
</comment>
<protein>
    <submittedName>
        <fullName evidence="2">Uncharacterized protein</fullName>
    </submittedName>
</protein>
<evidence type="ECO:0000256" key="1">
    <source>
        <dbReference type="SAM" id="Phobius"/>
    </source>
</evidence>